<accession>A0AAV2JD59</accession>
<reference evidence="2 3" key="1">
    <citation type="submission" date="2024-04" db="EMBL/GenBank/DDBJ databases">
        <authorList>
            <person name="Waldvogel A.-M."/>
            <person name="Schoenle A."/>
        </authorList>
    </citation>
    <scope>NUCLEOTIDE SEQUENCE [LARGE SCALE GENOMIC DNA]</scope>
</reference>
<evidence type="ECO:0000256" key="1">
    <source>
        <dbReference type="SAM" id="MobiDB-lite"/>
    </source>
</evidence>
<feature type="region of interest" description="Disordered" evidence="1">
    <location>
        <begin position="73"/>
        <end position="161"/>
    </location>
</feature>
<gene>
    <name evidence="2" type="ORF">KC01_LOCUS5555</name>
</gene>
<feature type="compositionally biased region" description="Basic and acidic residues" evidence="1">
    <location>
        <begin position="94"/>
        <end position="111"/>
    </location>
</feature>
<sequence length="161" mass="17906">MAGRRLTFHSPSTPLGRDPQITASPQTDDRRLLIAISGLSRQINLNTADIKERLDSVDSRLLSLEEKLVALELNSAGETNSDKRRRVRNPKLAESVRRLHNSETNSRRYEPEQGLISPRNEAEPSKCQAGKRIAGGRREEFSSELSKKKEAAGIETGCARS</sequence>
<protein>
    <submittedName>
        <fullName evidence="2">Uncharacterized protein</fullName>
    </submittedName>
</protein>
<dbReference type="EMBL" id="OZ035833">
    <property type="protein sequence ID" value="CAL1573705.1"/>
    <property type="molecule type" value="Genomic_DNA"/>
</dbReference>
<keyword evidence="3" id="KW-1185">Reference proteome</keyword>
<evidence type="ECO:0000313" key="2">
    <source>
        <dbReference type="EMBL" id="CAL1573705.1"/>
    </source>
</evidence>
<dbReference type="Proteomes" id="UP001497482">
    <property type="component" value="Chromosome 11"/>
</dbReference>
<dbReference type="AlphaFoldDB" id="A0AAV2JD59"/>
<name>A0AAV2JD59_KNICA</name>
<feature type="region of interest" description="Disordered" evidence="1">
    <location>
        <begin position="1"/>
        <end position="26"/>
    </location>
</feature>
<proteinExistence type="predicted"/>
<organism evidence="2 3">
    <name type="scientific">Knipowitschia caucasica</name>
    <name type="common">Caucasian dwarf goby</name>
    <name type="synonym">Pomatoschistus caucasicus</name>
    <dbReference type="NCBI Taxonomy" id="637954"/>
    <lineage>
        <taxon>Eukaryota</taxon>
        <taxon>Metazoa</taxon>
        <taxon>Chordata</taxon>
        <taxon>Craniata</taxon>
        <taxon>Vertebrata</taxon>
        <taxon>Euteleostomi</taxon>
        <taxon>Actinopterygii</taxon>
        <taxon>Neopterygii</taxon>
        <taxon>Teleostei</taxon>
        <taxon>Neoteleostei</taxon>
        <taxon>Acanthomorphata</taxon>
        <taxon>Gobiaria</taxon>
        <taxon>Gobiiformes</taxon>
        <taxon>Gobioidei</taxon>
        <taxon>Gobiidae</taxon>
        <taxon>Gobiinae</taxon>
        <taxon>Knipowitschia</taxon>
    </lineage>
</organism>
<evidence type="ECO:0000313" key="3">
    <source>
        <dbReference type="Proteomes" id="UP001497482"/>
    </source>
</evidence>
<feature type="compositionally biased region" description="Basic and acidic residues" evidence="1">
    <location>
        <begin position="136"/>
        <end position="152"/>
    </location>
</feature>